<dbReference type="HAMAP" id="MF_00213">
    <property type="entry name" value="HypA_HybF"/>
    <property type="match status" value="1"/>
</dbReference>
<evidence type="ECO:0000313" key="5">
    <source>
        <dbReference type="EMBL" id="RDU71568.1"/>
    </source>
</evidence>
<evidence type="ECO:0000256" key="1">
    <source>
        <dbReference type="ARBA" id="ARBA00022596"/>
    </source>
</evidence>
<dbReference type="AlphaFoldDB" id="A0A3D8J244"/>
<dbReference type="PANTHER" id="PTHR34535:SF3">
    <property type="entry name" value="HYDROGENASE MATURATION FACTOR HYPA"/>
    <property type="match status" value="1"/>
</dbReference>
<organism evidence="5 6">
    <name type="scientific">Helicobacter aurati</name>
    <dbReference type="NCBI Taxonomy" id="137778"/>
    <lineage>
        <taxon>Bacteria</taxon>
        <taxon>Pseudomonadati</taxon>
        <taxon>Campylobacterota</taxon>
        <taxon>Epsilonproteobacteria</taxon>
        <taxon>Campylobacterales</taxon>
        <taxon>Helicobacteraceae</taxon>
        <taxon>Helicobacter</taxon>
    </lineage>
</organism>
<keyword evidence="2 4" id="KW-0479">Metal-binding</keyword>
<feature type="binding site" evidence="4">
    <location>
        <position position="2"/>
    </location>
    <ligand>
        <name>Ni(2+)</name>
        <dbReference type="ChEBI" id="CHEBI:49786"/>
    </ligand>
</feature>
<comment type="function">
    <text evidence="4">Involved in the maturation of [NiFe] hydrogenases. Required for nickel insertion into the metal center of the hydrogenase.</text>
</comment>
<comment type="similarity">
    <text evidence="4">Belongs to the HypA/HybF family.</text>
</comment>
<dbReference type="GO" id="GO:0051604">
    <property type="term" value="P:protein maturation"/>
    <property type="evidence" value="ECO:0007669"/>
    <property type="project" value="InterPro"/>
</dbReference>
<protein>
    <recommendedName>
        <fullName evidence="4">Hydrogenase maturation factor HypA</fullName>
    </recommendedName>
</protein>
<dbReference type="InterPro" id="IPR000688">
    <property type="entry name" value="HypA/HybF"/>
</dbReference>
<gene>
    <name evidence="4" type="primary">hypA</name>
    <name evidence="5" type="ORF">CQA66_06305</name>
</gene>
<reference evidence="5 6" key="1">
    <citation type="submission" date="2018-04" db="EMBL/GenBank/DDBJ databases">
        <title>Novel Campyloabacter and Helicobacter Species and Strains.</title>
        <authorList>
            <person name="Mannion A.J."/>
            <person name="Shen Z."/>
            <person name="Fox J.G."/>
        </authorList>
    </citation>
    <scope>NUCLEOTIDE SEQUENCE [LARGE SCALE GENOMIC DNA]</scope>
    <source>
        <strain evidence="5 6">MIT 97-5075</strain>
    </source>
</reference>
<evidence type="ECO:0000256" key="3">
    <source>
        <dbReference type="ARBA" id="ARBA00022833"/>
    </source>
</evidence>
<dbReference type="RefSeq" id="WP_104763291.1">
    <property type="nucleotide sequence ID" value="NZ_FZPM01000018.1"/>
</dbReference>
<feature type="binding site" evidence="4">
    <location>
        <position position="74"/>
    </location>
    <ligand>
        <name>Zn(2+)</name>
        <dbReference type="ChEBI" id="CHEBI:29105"/>
    </ligand>
</feature>
<comment type="caution">
    <text evidence="5">The sequence shown here is derived from an EMBL/GenBank/DDBJ whole genome shotgun (WGS) entry which is preliminary data.</text>
</comment>
<keyword evidence="3 4" id="KW-0862">Zinc</keyword>
<dbReference type="Gene3D" id="3.30.2320.80">
    <property type="match status" value="1"/>
</dbReference>
<dbReference type="EMBL" id="NXLW01000011">
    <property type="protein sequence ID" value="RDU71568.1"/>
    <property type="molecule type" value="Genomic_DNA"/>
</dbReference>
<dbReference type="Proteomes" id="UP000256424">
    <property type="component" value="Unassembled WGS sequence"/>
</dbReference>
<feature type="binding site" evidence="4">
    <location>
        <position position="77"/>
    </location>
    <ligand>
        <name>Zn(2+)</name>
        <dbReference type="ChEBI" id="CHEBI:29105"/>
    </ligand>
</feature>
<evidence type="ECO:0000313" key="6">
    <source>
        <dbReference type="Proteomes" id="UP000256424"/>
    </source>
</evidence>
<feature type="binding site" evidence="4">
    <location>
        <position position="92"/>
    </location>
    <ligand>
        <name>Zn(2+)</name>
        <dbReference type="ChEBI" id="CHEBI:29105"/>
    </ligand>
</feature>
<keyword evidence="6" id="KW-1185">Reference proteome</keyword>
<keyword evidence="1 4" id="KW-0533">Nickel</keyword>
<dbReference type="PANTHER" id="PTHR34535">
    <property type="entry name" value="HYDROGENASE MATURATION FACTOR HYPA"/>
    <property type="match status" value="1"/>
</dbReference>
<accession>A0A3D8J244</accession>
<dbReference type="Pfam" id="PF01155">
    <property type="entry name" value="HypA"/>
    <property type="match status" value="1"/>
</dbReference>
<proteinExistence type="inferred from homology"/>
<feature type="binding site" evidence="4">
    <location>
        <position position="89"/>
    </location>
    <ligand>
        <name>Zn(2+)</name>
        <dbReference type="ChEBI" id="CHEBI:29105"/>
    </ligand>
</feature>
<dbReference type="GO" id="GO:0016151">
    <property type="term" value="F:nickel cation binding"/>
    <property type="evidence" value="ECO:0007669"/>
    <property type="project" value="UniProtKB-UniRule"/>
</dbReference>
<dbReference type="PIRSF" id="PIRSF004761">
    <property type="entry name" value="Hydrgn_mat_HypA"/>
    <property type="match status" value="1"/>
</dbReference>
<evidence type="ECO:0000256" key="2">
    <source>
        <dbReference type="ARBA" id="ARBA00022723"/>
    </source>
</evidence>
<evidence type="ECO:0000256" key="4">
    <source>
        <dbReference type="HAMAP-Rule" id="MF_00213"/>
    </source>
</evidence>
<sequence length="115" mass="13167">MHEYSLVASLIELVLQELDRHNADFVSKIIVSVGERANIEKTLLISAFDILKTEYKSLSECKIDIITEQLLLECRDCQKSFHSLNDPNCPFCNSKDTIIISGREIKLEKLELEIL</sequence>
<dbReference type="OrthoDB" id="9800361at2"/>
<dbReference type="GO" id="GO:0008270">
    <property type="term" value="F:zinc ion binding"/>
    <property type="evidence" value="ECO:0007669"/>
    <property type="project" value="UniProtKB-UniRule"/>
</dbReference>
<name>A0A3D8J244_9HELI</name>